<dbReference type="Gene3D" id="1.25.40.10">
    <property type="entry name" value="Tetratricopeptide repeat domain"/>
    <property type="match status" value="2"/>
</dbReference>
<dbReference type="Pfam" id="PF13174">
    <property type="entry name" value="TPR_6"/>
    <property type="match status" value="1"/>
</dbReference>
<dbReference type="InterPro" id="IPR051012">
    <property type="entry name" value="CellSynth/LPSAsmb/PSIAsmb"/>
</dbReference>
<evidence type="ECO:0000256" key="1">
    <source>
        <dbReference type="ARBA" id="ARBA00022737"/>
    </source>
</evidence>
<accession>A0ABW9XIG6</accession>
<keyword evidence="2 3" id="KW-0802">TPR repeat</keyword>
<dbReference type="PANTHER" id="PTHR45586">
    <property type="entry name" value="TPR REPEAT-CONTAINING PROTEIN PA4667"/>
    <property type="match status" value="1"/>
</dbReference>
<dbReference type="InterPro" id="IPR011990">
    <property type="entry name" value="TPR-like_helical_dom_sf"/>
</dbReference>
<evidence type="ECO:0000259" key="4">
    <source>
        <dbReference type="Pfam" id="PF12688"/>
    </source>
</evidence>
<dbReference type="EMBL" id="JAAAMV010000001">
    <property type="protein sequence ID" value="NBD22341.1"/>
    <property type="molecule type" value="Genomic_DNA"/>
</dbReference>
<dbReference type="SUPFAM" id="SSF48452">
    <property type="entry name" value="TPR-like"/>
    <property type="match status" value="1"/>
</dbReference>
<evidence type="ECO:0000313" key="5">
    <source>
        <dbReference type="EMBL" id="NBD22341.1"/>
    </source>
</evidence>
<evidence type="ECO:0000256" key="3">
    <source>
        <dbReference type="PROSITE-ProRule" id="PRU00339"/>
    </source>
</evidence>
<gene>
    <name evidence="5" type="ORF">GT019_00495</name>
</gene>
<dbReference type="Pfam" id="PF12688">
    <property type="entry name" value="TPR_5"/>
    <property type="match status" value="1"/>
</dbReference>
<protein>
    <submittedName>
        <fullName evidence="5">Tetratricopeptide repeat protein</fullName>
    </submittedName>
</protein>
<dbReference type="RefSeq" id="WP_161740126.1">
    <property type="nucleotide sequence ID" value="NZ_JAAAMV010000001.1"/>
</dbReference>
<feature type="repeat" description="TPR" evidence="3">
    <location>
        <begin position="71"/>
        <end position="104"/>
    </location>
</feature>
<proteinExistence type="predicted"/>
<reference evidence="5 6" key="1">
    <citation type="submission" date="2020-01" db="EMBL/GenBank/DDBJ databases">
        <title>Paenibacillus soybeanensis sp. nov. isolated from the nodules of soybean (Glycine max(L.) Merr).</title>
        <authorList>
            <person name="Wang H."/>
        </authorList>
    </citation>
    <scope>NUCLEOTIDE SEQUENCE [LARGE SCALE GENOMIC DNA]</scope>
    <source>
        <strain evidence="5 6">T1</strain>
    </source>
</reference>
<keyword evidence="6" id="KW-1185">Reference proteome</keyword>
<evidence type="ECO:0000313" key="6">
    <source>
        <dbReference type="Proteomes" id="UP000665561"/>
    </source>
</evidence>
<comment type="caution">
    <text evidence="5">The sequence shown here is derived from an EMBL/GenBank/DDBJ whole genome shotgun (WGS) entry which is preliminary data.</text>
</comment>
<evidence type="ECO:0000256" key="2">
    <source>
        <dbReference type="ARBA" id="ARBA00022803"/>
    </source>
</evidence>
<name>A0ABW9XIG6_9BACL</name>
<dbReference type="Proteomes" id="UP000665561">
    <property type="component" value="Unassembled WGS sequence"/>
</dbReference>
<keyword evidence="1" id="KW-0677">Repeat</keyword>
<dbReference type="PROSITE" id="PS50005">
    <property type="entry name" value="TPR"/>
    <property type="match status" value="1"/>
</dbReference>
<dbReference type="InterPro" id="IPR019734">
    <property type="entry name" value="TPR_rpt"/>
</dbReference>
<dbReference type="PANTHER" id="PTHR45586:SF1">
    <property type="entry name" value="LIPOPOLYSACCHARIDE ASSEMBLY PROTEIN B"/>
    <property type="match status" value="1"/>
</dbReference>
<organism evidence="5 6">
    <name type="scientific">Paenibacillus glycinis</name>
    <dbReference type="NCBI Taxonomy" id="2697035"/>
    <lineage>
        <taxon>Bacteria</taxon>
        <taxon>Bacillati</taxon>
        <taxon>Bacillota</taxon>
        <taxon>Bacilli</taxon>
        <taxon>Bacillales</taxon>
        <taxon>Paenibacillaceae</taxon>
        <taxon>Paenibacillus</taxon>
    </lineage>
</organism>
<sequence length="160" mass="18469">MMNMQEAVALREQGRPEEARAMLAELLKQEPGNPDLWYQYAWVHDVMELEREAVPHYKRALELGLAGEARPGAMLGLGSTLRTLGRYAEARALFEYAIREYPERREFETFYAMVLYNLNDHAAAMHILLRQLADTSRDEGIQSYGRAIGFYADQLDRIWA</sequence>
<dbReference type="InterPro" id="IPR041656">
    <property type="entry name" value="TPR_5"/>
</dbReference>
<feature type="domain" description="Tetratrico peptide repeat group 5" evidence="4">
    <location>
        <begin position="39"/>
        <end position="155"/>
    </location>
</feature>